<dbReference type="PANTHER" id="PTHR12215:SF10">
    <property type="entry name" value="L-AMINOADIPATE-SEMIALDEHYDE DEHYDROGENASE-PHOSPHOPANTETHEINYL TRANSFERASE"/>
    <property type="match status" value="1"/>
</dbReference>
<keyword evidence="4" id="KW-0479">Metal-binding</keyword>
<dbReference type="InterPro" id="IPR050559">
    <property type="entry name" value="P-Pant_transferase_sf"/>
</dbReference>
<dbReference type="GO" id="GO:0000287">
    <property type="term" value="F:magnesium ion binding"/>
    <property type="evidence" value="ECO:0007669"/>
    <property type="project" value="InterPro"/>
</dbReference>
<evidence type="ECO:0000256" key="2">
    <source>
        <dbReference type="ARBA" id="ARBA00010990"/>
    </source>
</evidence>
<dbReference type="InterPro" id="IPR008278">
    <property type="entry name" value="4-PPantetheinyl_Trfase_dom"/>
</dbReference>
<dbReference type="InterPro" id="IPR055066">
    <property type="entry name" value="AASDHPPT_N"/>
</dbReference>
<name>A0A0M1P8C9_9BACL</name>
<dbReference type="PANTHER" id="PTHR12215">
    <property type="entry name" value="PHOSPHOPANTETHEINE TRANSFERASE"/>
    <property type="match status" value="1"/>
</dbReference>
<evidence type="ECO:0000256" key="4">
    <source>
        <dbReference type="ARBA" id="ARBA00022723"/>
    </source>
</evidence>
<dbReference type="GO" id="GO:0008897">
    <property type="term" value="F:holo-[acyl-carrier-protein] synthase activity"/>
    <property type="evidence" value="ECO:0007669"/>
    <property type="project" value="InterPro"/>
</dbReference>
<evidence type="ECO:0000313" key="9">
    <source>
        <dbReference type="EMBL" id="KOR90575.1"/>
    </source>
</evidence>
<dbReference type="RefSeq" id="WP_054403492.1">
    <property type="nucleotide sequence ID" value="NZ_LIUT01000001.1"/>
</dbReference>
<dbReference type="OrthoDB" id="9808281at2"/>
<gene>
    <name evidence="9" type="ORF">AM231_16565</name>
</gene>
<dbReference type="EMBL" id="LIUT01000001">
    <property type="protein sequence ID" value="KOR90575.1"/>
    <property type="molecule type" value="Genomic_DNA"/>
</dbReference>
<organism evidence="9 10">
    <name type="scientific">Paenibacillus solani</name>
    <dbReference type="NCBI Taxonomy" id="1705565"/>
    <lineage>
        <taxon>Bacteria</taxon>
        <taxon>Bacillati</taxon>
        <taxon>Bacillota</taxon>
        <taxon>Bacilli</taxon>
        <taxon>Bacillales</taxon>
        <taxon>Paenibacillaceae</taxon>
        <taxon>Paenibacillus</taxon>
    </lineage>
</organism>
<comment type="similarity">
    <text evidence="2">Belongs to the P-Pant transferase superfamily. Gsp/Sfp/HetI/AcpT family.</text>
</comment>
<dbReference type="PATRIC" id="fig|1705565.3.peg.5406"/>
<evidence type="ECO:0000313" key="10">
    <source>
        <dbReference type="Proteomes" id="UP000036932"/>
    </source>
</evidence>
<dbReference type="Gene3D" id="3.90.470.20">
    <property type="entry name" value="4'-phosphopantetheinyl transferase domain"/>
    <property type="match status" value="2"/>
</dbReference>
<evidence type="ECO:0000256" key="5">
    <source>
        <dbReference type="ARBA" id="ARBA00022842"/>
    </source>
</evidence>
<dbReference type="SUPFAM" id="SSF56214">
    <property type="entry name" value="4'-phosphopantetheinyl transferase"/>
    <property type="match status" value="2"/>
</dbReference>
<comment type="caution">
    <text evidence="9">The sequence shown here is derived from an EMBL/GenBank/DDBJ whole genome shotgun (WGS) entry which is preliminary data.</text>
</comment>
<sequence length="234" mass="26639">MDIIAVNITIPLSDDQLLVGLAIMGEDKAKRISNFVMRKDRERGILGDLLIRYLIGNKFNVSPEGIAIVTDLYGKPYWNDRRKCDFNISHSGDWVVGVLANNCVGIDVEQIGPMDLSVARHVFSEAELQILHKKAGEAAKDYFYEQWTLKESYIKAIGKGFYYSTRDFTINAQACENQVIDEKQTDLYSLKSYQIDPNYKLSVCIKGGRDLFPNYISIITSENLITDLPWRPQE</sequence>
<keyword evidence="3" id="KW-0808">Transferase</keyword>
<dbReference type="NCBIfam" id="TIGR00556">
    <property type="entry name" value="pantethn_trn"/>
    <property type="match status" value="1"/>
</dbReference>
<dbReference type="AlphaFoldDB" id="A0A0M1P8C9"/>
<dbReference type="Proteomes" id="UP000036932">
    <property type="component" value="Unassembled WGS sequence"/>
</dbReference>
<accession>A0A0M1P8C9</accession>
<protein>
    <submittedName>
        <fullName evidence="9">Uncharacterized protein</fullName>
    </submittedName>
</protein>
<evidence type="ECO:0000256" key="1">
    <source>
        <dbReference type="ARBA" id="ARBA00001946"/>
    </source>
</evidence>
<keyword evidence="6" id="KW-0045">Antibiotic biosynthesis</keyword>
<keyword evidence="10" id="KW-1185">Reference proteome</keyword>
<proteinExistence type="inferred from homology"/>
<feature type="domain" description="4'-phosphopantetheinyl transferase" evidence="7">
    <location>
        <begin position="104"/>
        <end position="204"/>
    </location>
</feature>
<dbReference type="Pfam" id="PF22624">
    <property type="entry name" value="AASDHPPT_N"/>
    <property type="match status" value="1"/>
</dbReference>
<evidence type="ECO:0000256" key="3">
    <source>
        <dbReference type="ARBA" id="ARBA00022679"/>
    </source>
</evidence>
<dbReference type="GO" id="GO:0005829">
    <property type="term" value="C:cytosol"/>
    <property type="evidence" value="ECO:0007669"/>
    <property type="project" value="TreeGrafter"/>
</dbReference>
<dbReference type="InterPro" id="IPR037143">
    <property type="entry name" value="4-PPantetheinyl_Trfase_dom_sf"/>
</dbReference>
<dbReference type="GO" id="GO:0019878">
    <property type="term" value="P:lysine biosynthetic process via aminoadipic acid"/>
    <property type="evidence" value="ECO:0007669"/>
    <property type="project" value="TreeGrafter"/>
</dbReference>
<dbReference type="GO" id="GO:0017000">
    <property type="term" value="P:antibiotic biosynthetic process"/>
    <property type="evidence" value="ECO:0007669"/>
    <property type="project" value="UniProtKB-KW"/>
</dbReference>
<evidence type="ECO:0000259" key="8">
    <source>
        <dbReference type="Pfam" id="PF22624"/>
    </source>
</evidence>
<dbReference type="InterPro" id="IPR004568">
    <property type="entry name" value="Ppantetheine-prot_Trfase_dom"/>
</dbReference>
<dbReference type="Pfam" id="PF01648">
    <property type="entry name" value="ACPS"/>
    <property type="match status" value="1"/>
</dbReference>
<evidence type="ECO:0000259" key="7">
    <source>
        <dbReference type="Pfam" id="PF01648"/>
    </source>
</evidence>
<comment type="cofactor">
    <cofactor evidence="1">
        <name>Mg(2+)</name>
        <dbReference type="ChEBI" id="CHEBI:18420"/>
    </cofactor>
</comment>
<dbReference type="GO" id="GO:0006633">
    <property type="term" value="P:fatty acid biosynthetic process"/>
    <property type="evidence" value="ECO:0007669"/>
    <property type="project" value="InterPro"/>
</dbReference>
<feature type="domain" description="4'-phosphopantetheinyl transferase N-terminal" evidence="8">
    <location>
        <begin position="14"/>
        <end position="96"/>
    </location>
</feature>
<evidence type="ECO:0000256" key="6">
    <source>
        <dbReference type="ARBA" id="ARBA00023194"/>
    </source>
</evidence>
<reference evidence="10" key="1">
    <citation type="submission" date="2015-08" db="EMBL/GenBank/DDBJ databases">
        <title>Genome sequencing project for genomic taxonomy and phylogenomics of Bacillus-like bacteria.</title>
        <authorList>
            <person name="Liu B."/>
            <person name="Wang J."/>
            <person name="Zhu Y."/>
            <person name="Liu G."/>
            <person name="Chen Q."/>
            <person name="Chen Z."/>
            <person name="Lan J."/>
            <person name="Che J."/>
            <person name="Ge C."/>
            <person name="Shi H."/>
            <person name="Pan Z."/>
            <person name="Liu X."/>
        </authorList>
    </citation>
    <scope>NUCLEOTIDE SEQUENCE [LARGE SCALE GENOMIC DNA]</scope>
    <source>
        <strain evidence="10">FJAT-22460</strain>
    </source>
</reference>
<keyword evidence="5" id="KW-0460">Magnesium</keyword>